<comment type="caution">
    <text evidence="1">The sequence shown here is derived from an EMBL/GenBank/DDBJ whole genome shotgun (WGS) entry which is preliminary data.</text>
</comment>
<dbReference type="Proteomes" id="UP001501490">
    <property type="component" value="Unassembled WGS sequence"/>
</dbReference>
<proteinExistence type="predicted"/>
<sequence>MTITGRVTGVGVLVAVGAGVGVVERVGVGSGRADVVCGSETVGDAVGSPGT</sequence>
<accession>A0ABP7A9F7</accession>
<evidence type="ECO:0000313" key="1">
    <source>
        <dbReference type="EMBL" id="GAA3627643.1"/>
    </source>
</evidence>
<organism evidence="1 2">
    <name type="scientific">Microlunatus ginsengisoli</name>
    <dbReference type="NCBI Taxonomy" id="363863"/>
    <lineage>
        <taxon>Bacteria</taxon>
        <taxon>Bacillati</taxon>
        <taxon>Actinomycetota</taxon>
        <taxon>Actinomycetes</taxon>
        <taxon>Propionibacteriales</taxon>
        <taxon>Propionibacteriaceae</taxon>
        <taxon>Microlunatus</taxon>
    </lineage>
</organism>
<gene>
    <name evidence="1" type="ORF">GCM10022236_32450</name>
</gene>
<reference evidence="2" key="1">
    <citation type="journal article" date="2019" name="Int. J. Syst. Evol. Microbiol.">
        <title>The Global Catalogue of Microorganisms (GCM) 10K type strain sequencing project: providing services to taxonomists for standard genome sequencing and annotation.</title>
        <authorList>
            <consortium name="The Broad Institute Genomics Platform"/>
            <consortium name="The Broad Institute Genome Sequencing Center for Infectious Disease"/>
            <person name="Wu L."/>
            <person name="Ma J."/>
        </authorList>
    </citation>
    <scope>NUCLEOTIDE SEQUENCE [LARGE SCALE GENOMIC DNA]</scope>
    <source>
        <strain evidence="2">JCM 16929</strain>
    </source>
</reference>
<dbReference type="EMBL" id="BAABAB010000022">
    <property type="protein sequence ID" value="GAA3627643.1"/>
    <property type="molecule type" value="Genomic_DNA"/>
</dbReference>
<keyword evidence="2" id="KW-1185">Reference proteome</keyword>
<name>A0ABP7A9F7_9ACTN</name>
<protein>
    <submittedName>
        <fullName evidence="1">Uncharacterized protein</fullName>
    </submittedName>
</protein>
<evidence type="ECO:0000313" key="2">
    <source>
        <dbReference type="Proteomes" id="UP001501490"/>
    </source>
</evidence>